<dbReference type="Proteomes" id="UP001642484">
    <property type="component" value="Unassembled WGS sequence"/>
</dbReference>
<feature type="compositionally biased region" description="Basic and acidic residues" evidence="1">
    <location>
        <begin position="320"/>
        <end position="329"/>
    </location>
</feature>
<feature type="compositionally biased region" description="Basic and acidic residues" evidence="1">
    <location>
        <begin position="406"/>
        <end position="454"/>
    </location>
</feature>
<feature type="compositionally biased region" description="Basic and acidic residues" evidence="1">
    <location>
        <begin position="287"/>
        <end position="312"/>
    </location>
</feature>
<feature type="compositionally biased region" description="Basic and acidic residues" evidence="1">
    <location>
        <begin position="267"/>
        <end position="277"/>
    </location>
</feature>
<feature type="compositionally biased region" description="Basic and acidic residues" evidence="1">
    <location>
        <begin position="463"/>
        <end position="478"/>
    </location>
</feature>
<evidence type="ECO:0000313" key="2">
    <source>
        <dbReference type="EMBL" id="CAK9072621.1"/>
    </source>
</evidence>
<evidence type="ECO:0000256" key="1">
    <source>
        <dbReference type="SAM" id="MobiDB-lite"/>
    </source>
</evidence>
<gene>
    <name evidence="2" type="ORF">CCMP2556_LOCUS35736</name>
</gene>
<protein>
    <submittedName>
        <fullName evidence="2">Uncharacterized protein</fullName>
    </submittedName>
</protein>
<evidence type="ECO:0000313" key="3">
    <source>
        <dbReference type="Proteomes" id="UP001642484"/>
    </source>
</evidence>
<dbReference type="EMBL" id="CAXAMN010022784">
    <property type="protein sequence ID" value="CAK9072621.1"/>
    <property type="molecule type" value="Genomic_DNA"/>
</dbReference>
<feature type="compositionally biased region" description="Basic residues" evidence="1">
    <location>
        <begin position="548"/>
        <end position="562"/>
    </location>
</feature>
<accession>A0ABP0PAB1</accession>
<sequence length="829" mass="91834">MSEFQESAQFLAGPDLPKQVLSGLFNKSELPSSYVGLINLTPYDTWVEQTCLRWEANNDIKIRSLSVSKNITTIEYCQRVLAIKLLEDCARFHSMGKDVPVYQKHAPELPEVDLTKFPMQVVRVERPAHAQGWKNLKISLGQDFRMLYYDDVVFGAEWKELISDFDTRFQSHLIPETLSHSHAADAIVEEDPGLPAWDEPTNVQDLTDRPDSSTQGAKVSDPGKAVRVGQSMPEGKARLPMTSAERTDANDPRLTPQRVAELSQMVEESKRAKDVARKLKLSPEGGKPSEESKKAEAEGRSKTEVTKGKEGRSGQAEGKTGNEKEEKPPPKIGVKRLFPERSTKNNKIKKEAEDEEEEEDSLDSDEEEPSKKRKNTRKAKEEKKKEKRSHEGGETHCQRAGKGSKKKGEGIGEGKQEEGEGIGEGKQEEAEKGKKKQEKAEMKNENKKDKESAKKAKKTGKAKTAEEEPGKETAEAKKERRRAAIAKLKAFSKRSKPSSSKAKEDKEQEEIPNTQPSQEDEDAVLDPESPDSSPANSEDTLWLDPSPKTRRKVEKQQLKSKKPKEPNPGLRAVYQQHLKEAMARIKEEHPDWKPLEVLTEARAQFAVSSIRVRGTKSCVELQRVFEPVDGGDDRACRGDSATDNSAEYYQVKPNVKPPADVKAKTGSCDGLEFKGVRCEIWTRPIRASKRLSGYTCLRYVDPESLRHGSFEPVDGATGRACRGRHANDNSPADCRPPGLSLEGCQRMCQSEAECVGVEHHEGGRCELWTRAGGIQASAAKPGYSCWRFLEEGVAPPTLRPGRFEPVDSGTGRVCRGAGGSAGGGGTGRC</sequence>
<comment type="caution">
    <text evidence="2">The sequence shown here is derived from an EMBL/GenBank/DDBJ whole genome shotgun (WGS) entry which is preliminary data.</text>
</comment>
<proteinExistence type="predicted"/>
<feature type="region of interest" description="Disordered" evidence="1">
    <location>
        <begin position="192"/>
        <end position="571"/>
    </location>
</feature>
<reference evidence="2 3" key="1">
    <citation type="submission" date="2024-02" db="EMBL/GenBank/DDBJ databases">
        <authorList>
            <person name="Chen Y."/>
            <person name="Shah S."/>
            <person name="Dougan E. K."/>
            <person name="Thang M."/>
            <person name="Chan C."/>
        </authorList>
    </citation>
    <scope>NUCLEOTIDE SEQUENCE [LARGE SCALE GENOMIC DNA]</scope>
</reference>
<feature type="compositionally biased region" description="Basic residues" evidence="1">
    <location>
        <begin position="479"/>
        <end position="496"/>
    </location>
</feature>
<feature type="compositionally biased region" description="Basic and acidic residues" evidence="1">
    <location>
        <begin position="378"/>
        <end position="397"/>
    </location>
</feature>
<organism evidence="2 3">
    <name type="scientific">Durusdinium trenchii</name>
    <dbReference type="NCBI Taxonomy" id="1381693"/>
    <lineage>
        <taxon>Eukaryota</taxon>
        <taxon>Sar</taxon>
        <taxon>Alveolata</taxon>
        <taxon>Dinophyceae</taxon>
        <taxon>Suessiales</taxon>
        <taxon>Symbiodiniaceae</taxon>
        <taxon>Durusdinium</taxon>
    </lineage>
</organism>
<name>A0ABP0PAB1_9DINO</name>
<feature type="compositionally biased region" description="Polar residues" evidence="1">
    <location>
        <begin position="530"/>
        <end position="539"/>
    </location>
</feature>
<keyword evidence="3" id="KW-1185">Reference proteome</keyword>
<feature type="compositionally biased region" description="Acidic residues" evidence="1">
    <location>
        <begin position="353"/>
        <end position="368"/>
    </location>
</feature>
<feature type="compositionally biased region" description="Acidic residues" evidence="1">
    <location>
        <begin position="518"/>
        <end position="529"/>
    </location>
</feature>
<feature type="compositionally biased region" description="Basic and acidic residues" evidence="1">
    <location>
        <begin position="337"/>
        <end position="352"/>
    </location>
</feature>